<dbReference type="OrthoDB" id="3078475at2"/>
<keyword evidence="2" id="KW-1185">Reference proteome</keyword>
<name>A0A4R7RL22_9BACT</name>
<reference evidence="1 2" key="1">
    <citation type="submission" date="2019-03" db="EMBL/GenBank/DDBJ databases">
        <title>Genomic Encyclopedia of Archaeal and Bacterial Type Strains, Phase II (KMG-II): from individual species to whole genera.</title>
        <authorList>
            <person name="Goeker M."/>
        </authorList>
    </citation>
    <scope>NUCLEOTIDE SEQUENCE [LARGE SCALE GENOMIC DNA]</scope>
    <source>
        <strain evidence="1 2">ATCC 25309</strain>
    </source>
</reference>
<accession>A0A4R7RL22</accession>
<evidence type="ECO:0000313" key="2">
    <source>
        <dbReference type="Proteomes" id="UP000295662"/>
    </source>
</evidence>
<organism evidence="1 2">
    <name type="scientific">Prosthecobacter fusiformis</name>
    <dbReference type="NCBI Taxonomy" id="48464"/>
    <lineage>
        <taxon>Bacteria</taxon>
        <taxon>Pseudomonadati</taxon>
        <taxon>Verrucomicrobiota</taxon>
        <taxon>Verrucomicrobiia</taxon>
        <taxon>Verrucomicrobiales</taxon>
        <taxon>Verrucomicrobiaceae</taxon>
        <taxon>Prosthecobacter</taxon>
    </lineage>
</organism>
<dbReference type="EMBL" id="SOCA01000012">
    <property type="protein sequence ID" value="TDU64133.1"/>
    <property type="molecule type" value="Genomic_DNA"/>
</dbReference>
<dbReference type="AlphaFoldDB" id="A0A4R7RL22"/>
<gene>
    <name evidence="1" type="ORF">EI77_04317</name>
</gene>
<protein>
    <submittedName>
        <fullName evidence="1">Uncharacterized protein</fullName>
    </submittedName>
</protein>
<proteinExistence type="predicted"/>
<sequence>MIAWARITLSVIIMTLLTQCVSPMKTKHTPDPDVFFHSAQPPPGGTQKWNPLWWVGNADDPVPPHWYRPGQKMRSTLWQLRNPMHNFTFYVIGIHDKEFVRLGKQPGAVFRKGGGWNWAVIHHGWLRLPFVSYEGENIRWYALWREKGNFGLKLHRHRRE</sequence>
<dbReference type="Proteomes" id="UP000295662">
    <property type="component" value="Unassembled WGS sequence"/>
</dbReference>
<comment type="caution">
    <text evidence="1">The sequence shown here is derived from an EMBL/GenBank/DDBJ whole genome shotgun (WGS) entry which is preliminary data.</text>
</comment>
<dbReference type="RefSeq" id="WP_133797297.1">
    <property type="nucleotide sequence ID" value="NZ_SOCA01000012.1"/>
</dbReference>
<evidence type="ECO:0000313" key="1">
    <source>
        <dbReference type="EMBL" id="TDU64133.1"/>
    </source>
</evidence>